<name>R7YPB0_CONA1</name>
<dbReference type="STRING" id="1168221.R7YPB0"/>
<dbReference type="eggNOG" id="ENOG502SCSP">
    <property type="taxonomic scope" value="Eukaryota"/>
</dbReference>
<sequence length="333" mass="37040">MPHAASPSPEPQSTDFPNTSLFVNDGPLLGAGQLKPSSPDLPLDELRRRYETDGYLFLKGVIPRADVLKAREQYFDFISPSGVLAPNTAPVDGVFDASKDKDKFPGLGAGAVGGNARPGDHTATFIDRALEAHYQNWYRDEFCKHPALYNFVARFSGWGDNTLGVRRTLLRNNIPGTKAIGVHYDQIFLRYGEPTSVTAWVPMGDIDVQGGGLIYLENGHILGKELEDEFTTKAKDSGFTDEEAKYAFNRNMMSSGMLDEGPARWAKKYDKRWLVSAYEAGDVVLHTPYTIHASTINHDPNNIIRLATDLRFVDSSKEWDKRWAKSYAFNDGA</sequence>
<dbReference type="Proteomes" id="UP000016924">
    <property type="component" value="Unassembled WGS sequence"/>
</dbReference>
<dbReference type="HOGENOM" id="CLU_049925_0_0_1"/>
<reference evidence="3" key="1">
    <citation type="submission" date="2012-06" db="EMBL/GenBank/DDBJ databases">
        <title>The genome sequence of Coniosporium apollinis CBS 100218.</title>
        <authorList>
            <consortium name="The Broad Institute Genome Sequencing Platform"/>
            <person name="Cuomo C."/>
            <person name="Gorbushina A."/>
            <person name="Noack S."/>
            <person name="Walker B."/>
            <person name="Young S.K."/>
            <person name="Zeng Q."/>
            <person name="Gargeya S."/>
            <person name="Fitzgerald M."/>
            <person name="Haas B."/>
            <person name="Abouelleil A."/>
            <person name="Alvarado L."/>
            <person name="Arachchi H.M."/>
            <person name="Berlin A.M."/>
            <person name="Chapman S.B."/>
            <person name="Goldberg J."/>
            <person name="Griggs A."/>
            <person name="Gujja S."/>
            <person name="Hansen M."/>
            <person name="Howarth C."/>
            <person name="Imamovic A."/>
            <person name="Larimer J."/>
            <person name="McCowan C."/>
            <person name="Montmayeur A."/>
            <person name="Murphy C."/>
            <person name="Neiman D."/>
            <person name="Pearson M."/>
            <person name="Priest M."/>
            <person name="Roberts A."/>
            <person name="Saif S."/>
            <person name="Shea T."/>
            <person name="Sisk P."/>
            <person name="Sykes S."/>
            <person name="Wortman J."/>
            <person name="Nusbaum C."/>
            <person name="Birren B."/>
        </authorList>
    </citation>
    <scope>NUCLEOTIDE SEQUENCE [LARGE SCALE GENOMIC DNA]</scope>
    <source>
        <strain evidence="3">CBS 100218</strain>
    </source>
</reference>
<organism evidence="2 3">
    <name type="scientific">Coniosporium apollinis (strain CBS 100218)</name>
    <name type="common">Rock-inhabiting black yeast</name>
    <dbReference type="NCBI Taxonomy" id="1168221"/>
    <lineage>
        <taxon>Eukaryota</taxon>
        <taxon>Fungi</taxon>
        <taxon>Dikarya</taxon>
        <taxon>Ascomycota</taxon>
        <taxon>Pezizomycotina</taxon>
        <taxon>Dothideomycetes</taxon>
        <taxon>Dothideomycetes incertae sedis</taxon>
        <taxon>Coniosporium</taxon>
    </lineage>
</organism>
<feature type="region of interest" description="Disordered" evidence="1">
    <location>
        <begin position="1"/>
        <end position="22"/>
    </location>
</feature>
<dbReference type="Pfam" id="PF05721">
    <property type="entry name" value="PhyH"/>
    <property type="match status" value="1"/>
</dbReference>
<dbReference type="RefSeq" id="XP_007778951.1">
    <property type="nucleotide sequence ID" value="XM_007780761.1"/>
</dbReference>
<evidence type="ECO:0000313" key="3">
    <source>
        <dbReference type="Proteomes" id="UP000016924"/>
    </source>
</evidence>
<protein>
    <submittedName>
        <fullName evidence="2">Phytanoyl-CoA hydroxylase</fullName>
    </submittedName>
</protein>
<accession>R7YPB0</accession>
<gene>
    <name evidence="2" type="ORF">W97_02862</name>
</gene>
<evidence type="ECO:0000313" key="2">
    <source>
        <dbReference type="EMBL" id="EON63634.1"/>
    </source>
</evidence>
<dbReference type="Gene3D" id="2.60.120.620">
    <property type="entry name" value="q2cbj1_9rhob like domain"/>
    <property type="match status" value="1"/>
</dbReference>
<dbReference type="AlphaFoldDB" id="R7YPB0"/>
<dbReference type="EMBL" id="JH767564">
    <property type="protein sequence ID" value="EON63634.1"/>
    <property type="molecule type" value="Genomic_DNA"/>
</dbReference>
<dbReference type="OrthoDB" id="2328924at2759"/>
<feature type="compositionally biased region" description="Polar residues" evidence="1">
    <location>
        <begin position="11"/>
        <end position="22"/>
    </location>
</feature>
<proteinExistence type="predicted"/>
<keyword evidence="3" id="KW-1185">Reference proteome</keyword>
<dbReference type="PANTHER" id="PTHR40128:SF1">
    <property type="entry name" value="PHYTANOYL-COA HYDROXYLASE"/>
    <property type="match status" value="1"/>
</dbReference>
<dbReference type="OMA" id="ATPAHYD"/>
<dbReference type="SUPFAM" id="SSF51197">
    <property type="entry name" value="Clavaminate synthase-like"/>
    <property type="match status" value="1"/>
</dbReference>
<dbReference type="PANTHER" id="PTHR40128">
    <property type="entry name" value="EXPRESSED PROTEIN"/>
    <property type="match status" value="1"/>
</dbReference>
<dbReference type="InterPro" id="IPR008775">
    <property type="entry name" value="Phytyl_CoA_dOase-like"/>
</dbReference>
<dbReference type="GeneID" id="19900173"/>
<evidence type="ECO:0000256" key="1">
    <source>
        <dbReference type="SAM" id="MobiDB-lite"/>
    </source>
</evidence>